<evidence type="ECO:0000313" key="1">
    <source>
        <dbReference type="EMBL" id="KAH9381993.1"/>
    </source>
</evidence>
<evidence type="ECO:0000313" key="2">
    <source>
        <dbReference type="Proteomes" id="UP000821853"/>
    </source>
</evidence>
<name>A0A9J6H4M1_HAELO</name>
<reference evidence="1 2" key="1">
    <citation type="journal article" date="2020" name="Cell">
        <title>Large-Scale Comparative Analyses of Tick Genomes Elucidate Their Genetic Diversity and Vector Capacities.</title>
        <authorList>
            <consortium name="Tick Genome and Microbiome Consortium (TIGMIC)"/>
            <person name="Jia N."/>
            <person name="Wang J."/>
            <person name="Shi W."/>
            <person name="Du L."/>
            <person name="Sun Y."/>
            <person name="Zhan W."/>
            <person name="Jiang J.F."/>
            <person name="Wang Q."/>
            <person name="Zhang B."/>
            <person name="Ji P."/>
            <person name="Bell-Sakyi L."/>
            <person name="Cui X.M."/>
            <person name="Yuan T.T."/>
            <person name="Jiang B.G."/>
            <person name="Yang W.F."/>
            <person name="Lam T.T."/>
            <person name="Chang Q.C."/>
            <person name="Ding S.J."/>
            <person name="Wang X.J."/>
            <person name="Zhu J.G."/>
            <person name="Ruan X.D."/>
            <person name="Zhao L."/>
            <person name="Wei J.T."/>
            <person name="Ye R.Z."/>
            <person name="Que T.C."/>
            <person name="Du C.H."/>
            <person name="Zhou Y.H."/>
            <person name="Cheng J.X."/>
            <person name="Dai P.F."/>
            <person name="Guo W.B."/>
            <person name="Han X.H."/>
            <person name="Huang E.J."/>
            <person name="Li L.F."/>
            <person name="Wei W."/>
            <person name="Gao Y.C."/>
            <person name="Liu J.Z."/>
            <person name="Shao H.Z."/>
            <person name="Wang X."/>
            <person name="Wang C.C."/>
            <person name="Yang T.C."/>
            <person name="Huo Q.B."/>
            <person name="Li W."/>
            <person name="Chen H.Y."/>
            <person name="Chen S.E."/>
            <person name="Zhou L.G."/>
            <person name="Ni X.B."/>
            <person name="Tian J.H."/>
            <person name="Sheng Y."/>
            <person name="Liu T."/>
            <person name="Pan Y.S."/>
            <person name="Xia L.Y."/>
            <person name="Li J."/>
            <person name="Zhao F."/>
            <person name="Cao W.C."/>
        </authorList>
    </citation>
    <scope>NUCLEOTIDE SEQUENCE [LARGE SCALE GENOMIC DNA]</scope>
    <source>
        <strain evidence="1">HaeL-2018</strain>
    </source>
</reference>
<gene>
    <name evidence="1" type="ORF">HPB48_016156</name>
</gene>
<accession>A0A9J6H4M1</accession>
<comment type="caution">
    <text evidence="1">The sequence shown here is derived from an EMBL/GenBank/DDBJ whole genome shotgun (WGS) entry which is preliminary data.</text>
</comment>
<dbReference type="AlphaFoldDB" id="A0A9J6H4M1"/>
<dbReference type="VEuPathDB" id="VectorBase:HLOH_060274"/>
<proteinExistence type="predicted"/>
<keyword evidence="2" id="KW-1185">Reference proteome</keyword>
<protein>
    <submittedName>
        <fullName evidence="1">Uncharacterized protein</fullName>
    </submittedName>
</protein>
<organism evidence="1 2">
    <name type="scientific">Haemaphysalis longicornis</name>
    <name type="common">Bush tick</name>
    <dbReference type="NCBI Taxonomy" id="44386"/>
    <lineage>
        <taxon>Eukaryota</taxon>
        <taxon>Metazoa</taxon>
        <taxon>Ecdysozoa</taxon>
        <taxon>Arthropoda</taxon>
        <taxon>Chelicerata</taxon>
        <taxon>Arachnida</taxon>
        <taxon>Acari</taxon>
        <taxon>Parasitiformes</taxon>
        <taxon>Ixodida</taxon>
        <taxon>Ixodoidea</taxon>
        <taxon>Ixodidae</taxon>
        <taxon>Haemaphysalinae</taxon>
        <taxon>Haemaphysalis</taxon>
    </lineage>
</organism>
<dbReference type="EMBL" id="JABSTR010000011">
    <property type="protein sequence ID" value="KAH9381993.1"/>
    <property type="molecule type" value="Genomic_DNA"/>
</dbReference>
<sequence>MEELEEALMGFFDTERAAWRAESNRLLQEHARKLVVQMNMGISRLLNITWHARKPAVTL</sequence>
<dbReference type="Proteomes" id="UP000821853">
    <property type="component" value="Chromosome 9"/>
</dbReference>